<keyword evidence="3" id="KW-0378">Hydrolase</keyword>
<dbReference type="GO" id="GO:0004175">
    <property type="term" value="F:endopeptidase activity"/>
    <property type="evidence" value="ECO:0007669"/>
    <property type="project" value="UniProtKB-ARBA"/>
</dbReference>
<evidence type="ECO:0000259" key="2">
    <source>
        <dbReference type="Pfam" id="PF02517"/>
    </source>
</evidence>
<keyword evidence="3" id="KW-0645">Protease</keyword>
<proteinExistence type="predicted"/>
<feature type="transmembrane region" description="Helical" evidence="1">
    <location>
        <begin position="61"/>
        <end position="78"/>
    </location>
</feature>
<dbReference type="PANTHER" id="PTHR36435">
    <property type="entry name" value="SLR1288 PROTEIN"/>
    <property type="match status" value="1"/>
</dbReference>
<organism evidence="3 4">
    <name type="scientific">Colwellia chukchiensis</name>
    <dbReference type="NCBI Taxonomy" id="641665"/>
    <lineage>
        <taxon>Bacteria</taxon>
        <taxon>Pseudomonadati</taxon>
        <taxon>Pseudomonadota</taxon>
        <taxon>Gammaproteobacteria</taxon>
        <taxon>Alteromonadales</taxon>
        <taxon>Colwelliaceae</taxon>
        <taxon>Colwellia</taxon>
    </lineage>
</organism>
<evidence type="ECO:0000313" key="3">
    <source>
        <dbReference type="EMBL" id="SEL00208.1"/>
    </source>
</evidence>
<accession>A0A1H7LNA0</accession>
<dbReference type="Proteomes" id="UP000199297">
    <property type="component" value="Unassembled WGS sequence"/>
</dbReference>
<keyword evidence="1" id="KW-1133">Transmembrane helix</keyword>
<feature type="transmembrane region" description="Helical" evidence="1">
    <location>
        <begin position="21"/>
        <end position="41"/>
    </location>
</feature>
<dbReference type="STRING" id="641665.GCA_002104455_02798"/>
<gene>
    <name evidence="3" type="ORF">SAMN05216262_104208</name>
</gene>
<keyword evidence="1" id="KW-0472">Membrane</keyword>
<keyword evidence="1" id="KW-0812">Transmembrane</keyword>
<evidence type="ECO:0000256" key="1">
    <source>
        <dbReference type="SAM" id="Phobius"/>
    </source>
</evidence>
<name>A0A1H7LNA0_9GAMM</name>
<reference evidence="4" key="1">
    <citation type="submission" date="2016-10" db="EMBL/GenBank/DDBJ databases">
        <authorList>
            <person name="Varghese N."/>
            <person name="Submissions S."/>
        </authorList>
    </citation>
    <scope>NUCLEOTIDE SEQUENCE [LARGE SCALE GENOMIC DNA]</scope>
    <source>
        <strain evidence="4">CGMCC 1.9127</strain>
    </source>
</reference>
<dbReference type="Pfam" id="PF02517">
    <property type="entry name" value="Rce1-like"/>
    <property type="match status" value="1"/>
</dbReference>
<dbReference type="RefSeq" id="WP_085284334.1">
    <property type="nucleotide sequence ID" value="NZ_FOBI01000004.1"/>
</dbReference>
<feature type="transmembrane region" description="Helical" evidence="1">
    <location>
        <begin position="141"/>
        <end position="160"/>
    </location>
</feature>
<protein>
    <submittedName>
        <fullName evidence="3">CAAX protease self-immunity</fullName>
    </submittedName>
</protein>
<dbReference type="GO" id="GO:0080120">
    <property type="term" value="P:CAAX-box protein maturation"/>
    <property type="evidence" value="ECO:0007669"/>
    <property type="project" value="UniProtKB-ARBA"/>
</dbReference>
<dbReference type="AlphaFoldDB" id="A0A1H7LNA0"/>
<dbReference type="InterPro" id="IPR003675">
    <property type="entry name" value="Rce1/LyrA-like_dom"/>
</dbReference>
<keyword evidence="4" id="KW-1185">Reference proteome</keyword>
<dbReference type="OrthoDB" id="8607342at2"/>
<feature type="domain" description="CAAX prenyl protease 2/Lysostaphin resistance protein A-like" evidence="2">
    <location>
        <begin position="28"/>
        <end position="114"/>
    </location>
</feature>
<dbReference type="InterPro" id="IPR052710">
    <property type="entry name" value="CAAX_protease"/>
</dbReference>
<dbReference type="PANTHER" id="PTHR36435:SF1">
    <property type="entry name" value="CAAX AMINO TERMINAL PROTEASE FAMILY PROTEIN"/>
    <property type="match status" value="1"/>
</dbReference>
<feature type="transmembrane region" description="Helical" evidence="1">
    <location>
        <begin position="85"/>
        <end position="106"/>
    </location>
</feature>
<dbReference type="EMBL" id="FOBI01000004">
    <property type="protein sequence ID" value="SEL00208.1"/>
    <property type="molecule type" value="Genomic_DNA"/>
</dbReference>
<sequence length="170" mass="19915">MANSLWTFELREIEFSRNSKLGLSAYTFVTFLVVHTFIAPFVEELMFRGVLLKLWSDKYGYLKAILLTSLLFTLLHSTRFYLDNFILSILLSWIVLQTGTVFYSYVVHATYNLLMWLLEGHNGLLFFANKDSLKLHIFNTWKIEFSLLLLAMIFMPIFVLKFKGKDKCAN</sequence>
<evidence type="ECO:0000313" key="4">
    <source>
        <dbReference type="Proteomes" id="UP000199297"/>
    </source>
</evidence>
<dbReference type="GO" id="GO:0006508">
    <property type="term" value="P:proteolysis"/>
    <property type="evidence" value="ECO:0007669"/>
    <property type="project" value="UniProtKB-KW"/>
</dbReference>